<feature type="domain" description="Poly(A) RNA polymerase mitochondrial-like central palm" evidence="11">
    <location>
        <begin position="529"/>
        <end position="596"/>
    </location>
</feature>
<dbReference type="Pfam" id="PF03828">
    <property type="entry name" value="PAP_assoc"/>
    <property type="match status" value="1"/>
</dbReference>
<dbReference type="InterPro" id="IPR043519">
    <property type="entry name" value="NT_sf"/>
</dbReference>
<keyword evidence="8" id="KW-0175">Coiled coil</keyword>
<comment type="subcellular location">
    <subcellularLocation>
        <location evidence="3">Cytoplasm</location>
    </subcellularLocation>
</comment>
<feature type="domain" description="PAP-associated" evidence="10">
    <location>
        <begin position="696"/>
        <end position="753"/>
    </location>
</feature>
<dbReference type="PANTHER" id="PTHR12271">
    <property type="entry name" value="POLY A POLYMERASE CID PAP -RELATED"/>
    <property type="match status" value="1"/>
</dbReference>
<dbReference type="GO" id="GO:0005737">
    <property type="term" value="C:cytoplasm"/>
    <property type="evidence" value="ECO:0007669"/>
    <property type="project" value="UniProtKB-SubCell"/>
</dbReference>
<gene>
    <name evidence="12" type="ORF">BBP00_00001639</name>
</gene>
<proteinExistence type="predicted"/>
<feature type="region of interest" description="Disordered" evidence="9">
    <location>
        <begin position="798"/>
        <end position="839"/>
    </location>
</feature>
<dbReference type="SUPFAM" id="SSF81631">
    <property type="entry name" value="PAP/OAS1 substrate-binding domain"/>
    <property type="match status" value="1"/>
</dbReference>
<dbReference type="GO" id="GO:0046872">
    <property type="term" value="F:metal ion binding"/>
    <property type="evidence" value="ECO:0007669"/>
    <property type="project" value="UniProtKB-KW"/>
</dbReference>
<keyword evidence="6" id="KW-0479">Metal-binding</keyword>
<dbReference type="GO" id="GO:0031123">
    <property type="term" value="P:RNA 3'-end processing"/>
    <property type="evidence" value="ECO:0007669"/>
    <property type="project" value="TreeGrafter"/>
</dbReference>
<feature type="compositionally biased region" description="Basic and acidic residues" evidence="9">
    <location>
        <begin position="243"/>
        <end position="254"/>
    </location>
</feature>
<evidence type="ECO:0000256" key="1">
    <source>
        <dbReference type="ARBA" id="ARBA00001936"/>
    </source>
</evidence>
<dbReference type="Pfam" id="PF22600">
    <property type="entry name" value="MTPAP-like_central"/>
    <property type="match status" value="2"/>
</dbReference>
<dbReference type="Gene3D" id="1.10.1410.10">
    <property type="match status" value="1"/>
</dbReference>
<evidence type="ECO:0000313" key="13">
    <source>
        <dbReference type="Proteomes" id="UP000277300"/>
    </source>
</evidence>
<evidence type="ECO:0000256" key="7">
    <source>
        <dbReference type="ARBA" id="ARBA00022842"/>
    </source>
</evidence>
<organism evidence="12 13">
    <name type="scientific">Phytophthora kernoviae</name>
    <dbReference type="NCBI Taxonomy" id="325452"/>
    <lineage>
        <taxon>Eukaryota</taxon>
        <taxon>Sar</taxon>
        <taxon>Stramenopiles</taxon>
        <taxon>Oomycota</taxon>
        <taxon>Peronosporomycetes</taxon>
        <taxon>Peronosporales</taxon>
        <taxon>Peronosporaceae</taxon>
        <taxon>Phytophthora</taxon>
    </lineage>
</organism>
<feature type="compositionally biased region" description="Acidic residues" evidence="9">
    <location>
        <begin position="136"/>
        <end position="160"/>
    </location>
</feature>
<evidence type="ECO:0000259" key="10">
    <source>
        <dbReference type="Pfam" id="PF03828"/>
    </source>
</evidence>
<dbReference type="PANTHER" id="PTHR12271:SF40">
    <property type="entry name" value="POLY(A) RNA POLYMERASE GLD2"/>
    <property type="match status" value="1"/>
</dbReference>
<dbReference type="GO" id="GO:0016779">
    <property type="term" value="F:nucleotidyltransferase activity"/>
    <property type="evidence" value="ECO:0007669"/>
    <property type="project" value="TreeGrafter"/>
</dbReference>
<feature type="region of interest" description="Disordered" evidence="9">
    <location>
        <begin position="1"/>
        <end position="60"/>
    </location>
</feature>
<dbReference type="OrthoDB" id="407432at2759"/>
<keyword evidence="7" id="KW-0460">Magnesium</keyword>
<feature type="domain" description="Poly(A) RNA polymerase mitochondrial-like central palm" evidence="11">
    <location>
        <begin position="334"/>
        <end position="435"/>
    </location>
</feature>
<comment type="cofactor">
    <cofactor evidence="2">
        <name>Mg(2+)</name>
        <dbReference type="ChEBI" id="CHEBI:18420"/>
    </cofactor>
</comment>
<evidence type="ECO:0000256" key="6">
    <source>
        <dbReference type="ARBA" id="ARBA00022723"/>
    </source>
</evidence>
<evidence type="ECO:0000256" key="4">
    <source>
        <dbReference type="ARBA" id="ARBA00022490"/>
    </source>
</evidence>
<accession>A0A3F2RZQ1</accession>
<dbReference type="SUPFAM" id="SSF81301">
    <property type="entry name" value="Nucleotidyltransferase"/>
    <property type="match status" value="1"/>
</dbReference>
<comment type="cofactor">
    <cofactor evidence="1">
        <name>Mn(2+)</name>
        <dbReference type="ChEBI" id="CHEBI:29035"/>
    </cofactor>
</comment>
<name>A0A3F2RZQ1_9STRA</name>
<evidence type="ECO:0000313" key="12">
    <source>
        <dbReference type="EMBL" id="RLN67389.1"/>
    </source>
</evidence>
<evidence type="ECO:0000256" key="9">
    <source>
        <dbReference type="SAM" id="MobiDB-lite"/>
    </source>
</evidence>
<feature type="coiled-coil region" evidence="8">
    <location>
        <begin position="451"/>
        <end position="478"/>
    </location>
</feature>
<keyword evidence="4" id="KW-0963">Cytoplasm</keyword>
<feature type="region of interest" description="Disordered" evidence="9">
    <location>
        <begin position="239"/>
        <end position="285"/>
    </location>
</feature>
<dbReference type="EMBL" id="MBDO02000024">
    <property type="protein sequence ID" value="RLN67389.1"/>
    <property type="molecule type" value="Genomic_DNA"/>
</dbReference>
<evidence type="ECO:0000256" key="2">
    <source>
        <dbReference type="ARBA" id="ARBA00001946"/>
    </source>
</evidence>
<evidence type="ECO:0000259" key="11">
    <source>
        <dbReference type="Pfam" id="PF22600"/>
    </source>
</evidence>
<dbReference type="AlphaFoldDB" id="A0A3F2RZQ1"/>
<evidence type="ECO:0000256" key="3">
    <source>
        <dbReference type="ARBA" id="ARBA00004496"/>
    </source>
</evidence>
<comment type="caution">
    <text evidence="12">The sequence shown here is derived from an EMBL/GenBank/DDBJ whole genome shotgun (WGS) entry which is preliminary data.</text>
</comment>
<keyword evidence="5" id="KW-0808">Transferase</keyword>
<dbReference type="CDD" id="cd05402">
    <property type="entry name" value="NT_PAP_TUTase"/>
    <property type="match status" value="1"/>
</dbReference>
<sequence>MDTVASEVATEPPRRHGHQSDAQPKTKPSGNTKQQSTSSQRKKKPQNPRPKPTGQVSNIVEDDAVDVGDYREALWFTESKGDLVFSQWFLGRCNGVGDTKAPQSLEAVGRLYVLFKTQRKLRWELTLGSKKTSTSAEDDDEGETEEATAVEEQEEDEEEPLWAVEEIVEQVGDVLRPSRLELQRQQREAENTNRRFEGGLERIVVAEVVDNATELILSRATSDDEELLRRWATILQEEVQEEEREKKETLTKPELDEEAVEGQDPSPPTKSKKQGRREKKMRTRKIKYRSSEEVACEQVESFLVFLAESGQKQTHDQASVISPPSDAEKLWTSELQRIIELSSIEPEEEERRLRVAHDIQTVLRREISKWRHCEVVLFGSSLSHYGSRNSDLDMCLLPTGHPVGDSLEPSKDVMGSHQIRQLLNGKSRDDGNASSTAAENVDQLRELCAQVHKSIEKLAQALNTLDRCEKKSDRQAKQRCHLVFFDSQMRQLRNALMAELTTLCGETELQNGVTASSKTVRIKTAIAASKRRNDDLYLLRAILQRAAKCVIRHVIAGARVPIIRFLHTRSGREYECDLCFENVLATRNTMLLRSYAAFDDRARALGLAVKHWAKQRGISDAAMGFLSSYSFVILSLYYLQVVHVLPNLQDPELLERAQVPPEYYNGVNIAFCTDRAIARSFHQDQTSPDHDASKMSLTTLLVGFFEYYVTHFDFAKRVVLVRSPETPTLKIAHWGSRKAKTWRMSIQDPLETSRDLGVVLQFKGQEKIINEIRRAHEMLLRGESFVNEICAVEQAPSKTSNNAGKADGKTQQDAKIGTPKRIDDDSSVTSAEQRTQNKETANKSYVVMLQSADEELTKEAIDNLFKTFERSFRVGQVVGVSPDNGNDDLVEDRNKLWQVELLSRAQQCPRALSLKTRVDWRAADDRNGHSNTLVQHARFILAPTEQQIANEIALEMLVDTYRSNA</sequence>
<dbReference type="InterPro" id="IPR002058">
    <property type="entry name" value="PAP_assoc"/>
</dbReference>
<dbReference type="Proteomes" id="UP000277300">
    <property type="component" value="Unassembled WGS sequence"/>
</dbReference>
<feature type="region of interest" description="Disordered" evidence="9">
    <location>
        <begin position="129"/>
        <end position="160"/>
    </location>
</feature>
<dbReference type="InterPro" id="IPR054708">
    <property type="entry name" value="MTPAP-like_central"/>
</dbReference>
<evidence type="ECO:0000256" key="8">
    <source>
        <dbReference type="SAM" id="Coils"/>
    </source>
</evidence>
<evidence type="ECO:0000256" key="5">
    <source>
        <dbReference type="ARBA" id="ARBA00022679"/>
    </source>
</evidence>
<feature type="compositionally biased region" description="Basic residues" evidence="9">
    <location>
        <begin position="270"/>
        <end position="285"/>
    </location>
</feature>
<reference evidence="12 13" key="1">
    <citation type="submission" date="2018-07" db="EMBL/GenBank/DDBJ databases">
        <title>Genome sequencing of oomycete isolates from Chile give support for New Zealand origin for Phytophthora kernoviae and make available the first Nothophytophthora sp. genome.</title>
        <authorList>
            <person name="Studholme D.J."/>
            <person name="Sanfuentes E."/>
            <person name="Panda P."/>
            <person name="Hill R."/>
            <person name="Sambles C."/>
            <person name="Grant M."/>
            <person name="Williams N.M."/>
            <person name="Mcdougal R.L."/>
        </authorList>
    </citation>
    <scope>NUCLEOTIDE SEQUENCE [LARGE SCALE GENOMIC DNA]</scope>
    <source>
        <strain evidence="12">Chile6</strain>
    </source>
</reference>
<protein>
    <submittedName>
        <fullName evidence="12">Uncharacterized protein</fullName>
    </submittedName>
</protein>
<feature type="compositionally biased region" description="Polar residues" evidence="9">
    <location>
        <begin position="20"/>
        <end position="32"/>
    </location>
</feature>
<dbReference type="Gene3D" id="3.30.460.10">
    <property type="entry name" value="Beta Polymerase, domain 2"/>
    <property type="match status" value="1"/>
</dbReference>